<dbReference type="EMBL" id="CAFAAP010000203">
    <property type="protein sequence ID" value="CAB4812629.1"/>
    <property type="molecule type" value="Genomic_DNA"/>
</dbReference>
<sequence length="61" mass="6269">MAVSVAATSTVRLETTAGARVIDIATESSGLWLVVNRASPGGQKRLTKLGEIALGYGSSHL</sequence>
<reference evidence="1" key="1">
    <citation type="submission" date="2020-05" db="EMBL/GenBank/DDBJ databases">
        <authorList>
            <person name="Chiriac C."/>
            <person name="Salcher M."/>
            <person name="Ghai R."/>
            <person name="Kavagutti S V."/>
        </authorList>
    </citation>
    <scope>NUCLEOTIDE SEQUENCE</scope>
</reference>
<accession>A0A6J6YTU2</accession>
<name>A0A6J6YTU2_9ZZZZ</name>
<gene>
    <name evidence="1" type="ORF">UFOPK3026_01215</name>
</gene>
<proteinExistence type="predicted"/>
<protein>
    <submittedName>
        <fullName evidence="1">Unannotated protein</fullName>
    </submittedName>
</protein>
<evidence type="ECO:0000313" key="1">
    <source>
        <dbReference type="EMBL" id="CAB4812629.1"/>
    </source>
</evidence>
<dbReference type="AlphaFoldDB" id="A0A6J6YTU2"/>
<organism evidence="1">
    <name type="scientific">freshwater metagenome</name>
    <dbReference type="NCBI Taxonomy" id="449393"/>
    <lineage>
        <taxon>unclassified sequences</taxon>
        <taxon>metagenomes</taxon>
        <taxon>ecological metagenomes</taxon>
    </lineage>
</organism>